<dbReference type="PANTHER" id="PTHR22916:SF3">
    <property type="entry name" value="UDP-GLCNAC:BETAGAL BETA-1,3-N-ACETYLGLUCOSAMINYLTRANSFERASE-LIKE PROTEIN 1"/>
    <property type="match status" value="1"/>
</dbReference>
<name>A0A1M6CMY4_9FLAO</name>
<dbReference type="RefSeq" id="WP_073309183.1">
    <property type="nucleotide sequence ID" value="NZ_FQZI01000002.1"/>
</dbReference>
<feature type="domain" description="Glycosyltransferase 2-like" evidence="1">
    <location>
        <begin position="3"/>
        <end position="131"/>
    </location>
</feature>
<dbReference type="PANTHER" id="PTHR22916">
    <property type="entry name" value="GLYCOSYLTRANSFERASE"/>
    <property type="match status" value="1"/>
</dbReference>
<dbReference type="GO" id="GO:0016758">
    <property type="term" value="F:hexosyltransferase activity"/>
    <property type="evidence" value="ECO:0007669"/>
    <property type="project" value="UniProtKB-ARBA"/>
</dbReference>
<evidence type="ECO:0000313" key="2">
    <source>
        <dbReference type="EMBL" id="SHI62350.1"/>
    </source>
</evidence>
<dbReference type="Gene3D" id="3.90.550.10">
    <property type="entry name" value="Spore Coat Polysaccharide Biosynthesis Protein SpsA, Chain A"/>
    <property type="match status" value="1"/>
</dbReference>
<dbReference type="Pfam" id="PF00535">
    <property type="entry name" value="Glycos_transf_2"/>
    <property type="match status" value="1"/>
</dbReference>
<proteinExistence type="predicted"/>
<dbReference type="InterPro" id="IPR029044">
    <property type="entry name" value="Nucleotide-diphossugar_trans"/>
</dbReference>
<reference evidence="3" key="1">
    <citation type="submission" date="2016-11" db="EMBL/GenBank/DDBJ databases">
        <authorList>
            <person name="Varghese N."/>
            <person name="Submissions S."/>
        </authorList>
    </citation>
    <scope>NUCLEOTIDE SEQUENCE [LARGE SCALE GENOMIC DNA]</scope>
    <source>
        <strain evidence="3">DSM 18829</strain>
    </source>
</reference>
<dbReference type="AlphaFoldDB" id="A0A1M6CMY4"/>
<gene>
    <name evidence="2" type="ORF">SAMN05444363_1005</name>
</gene>
<dbReference type="Proteomes" id="UP000184488">
    <property type="component" value="Unassembled WGS sequence"/>
</dbReference>
<dbReference type="SUPFAM" id="SSF53448">
    <property type="entry name" value="Nucleotide-diphospho-sugar transferases"/>
    <property type="match status" value="1"/>
</dbReference>
<sequence length="294" mass="34188">MISILIPVYNYNISSLLDKINSEITLNNISCEVIVIDDCSTQLETSKINKENCAKYSYEYLKNESNKGRTISRKILANKANFDWLLFLDSDVLPCDINFIQNYLNEINKDVEVVIGGIKYERKDIDSSTIFRYKYGINREEKTSTERNKKVYSSIFSGNLFIKKNIFLTNNYNGEKNIYGLDNYFSYNLFINKSKVLHIDNPTYHLGLESNEDFFNKSISSLETRIELLKNKPLIEKTDSIIKAYKFCVKYNINIIANIIFKMTGPFLKKLVISNNPNLLAFDLYRLGYICKLK</sequence>
<organism evidence="2 3">
    <name type="scientific">Flavobacterium terrae</name>
    <dbReference type="NCBI Taxonomy" id="415425"/>
    <lineage>
        <taxon>Bacteria</taxon>
        <taxon>Pseudomonadati</taxon>
        <taxon>Bacteroidota</taxon>
        <taxon>Flavobacteriia</taxon>
        <taxon>Flavobacteriales</taxon>
        <taxon>Flavobacteriaceae</taxon>
        <taxon>Flavobacterium</taxon>
    </lineage>
</organism>
<evidence type="ECO:0000313" key="3">
    <source>
        <dbReference type="Proteomes" id="UP000184488"/>
    </source>
</evidence>
<keyword evidence="3" id="KW-1185">Reference proteome</keyword>
<dbReference type="STRING" id="415425.SAMN05444363_1005"/>
<dbReference type="CDD" id="cd00761">
    <property type="entry name" value="Glyco_tranf_GTA_type"/>
    <property type="match status" value="1"/>
</dbReference>
<accession>A0A1M6CMY4</accession>
<evidence type="ECO:0000259" key="1">
    <source>
        <dbReference type="Pfam" id="PF00535"/>
    </source>
</evidence>
<dbReference type="InterPro" id="IPR001173">
    <property type="entry name" value="Glyco_trans_2-like"/>
</dbReference>
<dbReference type="OrthoDB" id="761861at2"/>
<keyword evidence="2" id="KW-0808">Transferase</keyword>
<dbReference type="EMBL" id="FQZI01000002">
    <property type="protein sequence ID" value="SHI62350.1"/>
    <property type="molecule type" value="Genomic_DNA"/>
</dbReference>
<protein>
    <submittedName>
        <fullName evidence="2">Glycosyl transferase family 2</fullName>
    </submittedName>
</protein>